<protein>
    <submittedName>
        <fullName evidence="2">Uncharacterized protein</fullName>
    </submittedName>
</protein>
<evidence type="ECO:0000313" key="3">
    <source>
        <dbReference type="Proteomes" id="UP000828251"/>
    </source>
</evidence>
<feature type="compositionally biased region" description="Low complexity" evidence="1">
    <location>
        <begin position="109"/>
        <end position="123"/>
    </location>
</feature>
<sequence>MLSEVEEWMVKIEEYMVDMKELVNAVDAQTTERMENYFRAKGIMENVVKIKVVGQIGSEIMRCLRAVKMSKAITVVKSMVKLSLKKEKLESSKSEEKGLYERNHKKDNNSCSNGNYCGNGKPQLGKKKPNKKRGKLKWFLCTSLHLLKKYLKKFVLSEKENMDDVLDKKPKKLGLSKRKVETKRVKTSKRKRVKYFLRRGPHELRNYPKQAMVKEKATSELVESLEGLPPKKNLGLMRLNSGDTSEELPPMGEVYCVSNFEKVMNAVRKNVGKRESWLLAIEMYQRVGQFELKDDKNLGKSFEERKKLRRH</sequence>
<gene>
    <name evidence="2" type="ORF">J1N35_010454</name>
</gene>
<accession>A0A9D3W018</accession>
<evidence type="ECO:0000256" key="1">
    <source>
        <dbReference type="SAM" id="MobiDB-lite"/>
    </source>
</evidence>
<evidence type="ECO:0000313" key="2">
    <source>
        <dbReference type="EMBL" id="KAH1106686.1"/>
    </source>
</evidence>
<dbReference type="EMBL" id="JAIQCV010000004">
    <property type="protein sequence ID" value="KAH1106686.1"/>
    <property type="molecule type" value="Genomic_DNA"/>
</dbReference>
<organism evidence="2 3">
    <name type="scientific">Gossypium stocksii</name>
    <dbReference type="NCBI Taxonomy" id="47602"/>
    <lineage>
        <taxon>Eukaryota</taxon>
        <taxon>Viridiplantae</taxon>
        <taxon>Streptophyta</taxon>
        <taxon>Embryophyta</taxon>
        <taxon>Tracheophyta</taxon>
        <taxon>Spermatophyta</taxon>
        <taxon>Magnoliopsida</taxon>
        <taxon>eudicotyledons</taxon>
        <taxon>Gunneridae</taxon>
        <taxon>Pentapetalae</taxon>
        <taxon>rosids</taxon>
        <taxon>malvids</taxon>
        <taxon>Malvales</taxon>
        <taxon>Malvaceae</taxon>
        <taxon>Malvoideae</taxon>
        <taxon>Gossypium</taxon>
    </lineage>
</organism>
<dbReference type="AlphaFoldDB" id="A0A9D3W018"/>
<keyword evidence="3" id="KW-1185">Reference proteome</keyword>
<feature type="compositionally biased region" description="Basic and acidic residues" evidence="1">
    <location>
        <begin position="93"/>
        <end position="108"/>
    </location>
</feature>
<dbReference type="Proteomes" id="UP000828251">
    <property type="component" value="Unassembled WGS sequence"/>
</dbReference>
<reference evidence="2 3" key="1">
    <citation type="journal article" date="2021" name="Plant Biotechnol. J.">
        <title>Multi-omics assisted identification of the key and species-specific regulatory components of drought-tolerant mechanisms in Gossypium stocksii.</title>
        <authorList>
            <person name="Yu D."/>
            <person name="Ke L."/>
            <person name="Zhang D."/>
            <person name="Wu Y."/>
            <person name="Sun Y."/>
            <person name="Mei J."/>
            <person name="Sun J."/>
            <person name="Sun Y."/>
        </authorList>
    </citation>
    <scope>NUCLEOTIDE SEQUENCE [LARGE SCALE GENOMIC DNA]</scope>
    <source>
        <strain evidence="3">cv. E1</strain>
        <tissue evidence="2">Leaf</tissue>
    </source>
</reference>
<proteinExistence type="predicted"/>
<name>A0A9D3W018_9ROSI</name>
<comment type="caution">
    <text evidence="2">The sequence shown here is derived from an EMBL/GenBank/DDBJ whole genome shotgun (WGS) entry which is preliminary data.</text>
</comment>
<feature type="region of interest" description="Disordered" evidence="1">
    <location>
        <begin position="93"/>
        <end position="131"/>
    </location>
</feature>